<evidence type="ECO:0000313" key="7">
    <source>
        <dbReference type="Proteomes" id="UP000291189"/>
    </source>
</evidence>
<dbReference type="CDD" id="cd16917">
    <property type="entry name" value="HATPase_UhpB-NarQ-NarX-like"/>
    <property type="match status" value="1"/>
</dbReference>
<dbReference type="InterPro" id="IPR003018">
    <property type="entry name" value="GAF"/>
</dbReference>
<sequence>MHLLLDAVVALTGDHSLESVLRRITETAAQLVGARYVALGVLGSATDRRLEAFVTYGLDHEERAAIGDLPRGRGLLGLIIDRPEPVRLHDIADDPRSFGFPAHHPPMHSFLGVPIRIRDKVYGNLYLTEKLDGCDFTEQDEAVVVALAAAAGVAIDNARLHEDGARRERWLEATAEITARVVRPDGHETALQTVADRARELAGAAVASVVLAAADDRLELDVISGIEDRFKPTGRLTTKSSLTRFVIETGQSLVVEDLRDDPRVDPDLLDREGWPSLGPAIVVPLRAAEGVVGALFLAWAPGGMADLQAVDIRLPQAFAEQAALALEVARARKVHERLAVFEDRDRIARDLHDLVIQRLFAIGLGLEGSIRMVREPEVAQRITRAVDDVDATIKEIRHSIFALGAPSTSPDVRQTCQDLVDRAAASLKFRPTLEFSGPVQSVIDDAVSGQVAAVLGEALSNVVRHAQASSVRVTLAVDDDRVELVVVDDGCGFDAVDISSGLGNLRERAEALGGRCTVQSVPGRGTAVRWSVPR</sequence>
<keyword evidence="1" id="KW-0808">Transferase</keyword>
<feature type="domain" description="GAF" evidence="4">
    <location>
        <begin position="16"/>
        <end position="165"/>
    </location>
</feature>
<dbReference type="Pfam" id="PF13185">
    <property type="entry name" value="GAF_2"/>
    <property type="match status" value="2"/>
</dbReference>
<dbReference type="InterPro" id="IPR003594">
    <property type="entry name" value="HATPase_dom"/>
</dbReference>
<keyword evidence="7" id="KW-1185">Reference proteome</keyword>
<evidence type="ECO:0000256" key="3">
    <source>
        <dbReference type="ARBA" id="ARBA00023012"/>
    </source>
</evidence>
<dbReference type="SUPFAM" id="SSF55874">
    <property type="entry name" value="ATPase domain of HSP90 chaperone/DNA topoisomerase II/histidine kinase"/>
    <property type="match status" value="1"/>
</dbReference>
<name>A0A4Q5IZJ9_9ACTN</name>
<dbReference type="InterPro" id="IPR011712">
    <property type="entry name" value="Sig_transdc_His_kin_sub3_dim/P"/>
</dbReference>
<evidence type="ECO:0000256" key="1">
    <source>
        <dbReference type="ARBA" id="ARBA00022679"/>
    </source>
</evidence>
<keyword evidence="3" id="KW-0902">Two-component regulatory system</keyword>
<dbReference type="GO" id="GO:0046983">
    <property type="term" value="F:protein dimerization activity"/>
    <property type="evidence" value="ECO:0007669"/>
    <property type="project" value="InterPro"/>
</dbReference>
<dbReference type="PANTHER" id="PTHR24421:SF56">
    <property type="entry name" value="OXYGEN SENSOR HISTIDINE KINASE RESPONSE REGULATOR DOST"/>
    <property type="match status" value="1"/>
</dbReference>
<dbReference type="SMART" id="SM00065">
    <property type="entry name" value="GAF"/>
    <property type="match status" value="2"/>
</dbReference>
<dbReference type="Proteomes" id="UP000291189">
    <property type="component" value="Unassembled WGS sequence"/>
</dbReference>
<evidence type="ECO:0000259" key="5">
    <source>
        <dbReference type="SMART" id="SM00387"/>
    </source>
</evidence>
<dbReference type="InterPro" id="IPR050482">
    <property type="entry name" value="Sensor_HK_TwoCompSys"/>
</dbReference>
<dbReference type="Gene3D" id="3.30.450.40">
    <property type="match status" value="2"/>
</dbReference>
<evidence type="ECO:0000259" key="4">
    <source>
        <dbReference type="SMART" id="SM00065"/>
    </source>
</evidence>
<dbReference type="GO" id="GO:0016020">
    <property type="term" value="C:membrane"/>
    <property type="evidence" value="ECO:0007669"/>
    <property type="project" value="InterPro"/>
</dbReference>
<proteinExistence type="predicted"/>
<dbReference type="GO" id="GO:0000155">
    <property type="term" value="F:phosphorelay sensor kinase activity"/>
    <property type="evidence" value="ECO:0007669"/>
    <property type="project" value="InterPro"/>
</dbReference>
<dbReference type="InterPro" id="IPR036890">
    <property type="entry name" value="HATPase_C_sf"/>
</dbReference>
<feature type="domain" description="Histidine kinase/HSP90-like ATPase" evidence="5">
    <location>
        <begin position="446"/>
        <end position="534"/>
    </location>
</feature>
<dbReference type="Pfam" id="PF02518">
    <property type="entry name" value="HATPase_c"/>
    <property type="match status" value="1"/>
</dbReference>
<dbReference type="InterPro" id="IPR029016">
    <property type="entry name" value="GAF-like_dom_sf"/>
</dbReference>
<dbReference type="Gene3D" id="3.30.565.10">
    <property type="entry name" value="Histidine kinase-like ATPase, C-terminal domain"/>
    <property type="match status" value="1"/>
</dbReference>
<protein>
    <submittedName>
        <fullName evidence="6">GAF domain-containing protein</fullName>
    </submittedName>
</protein>
<keyword evidence="2" id="KW-0418">Kinase</keyword>
<dbReference type="OrthoDB" id="5241249at2"/>
<reference evidence="6 7" key="1">
    <citation type="submission" date="2019-01" db="EMBL/GenBank/DDBJ databases">
        <title>Nocardioides guangzhouensis sp. nov., an actinobacterium isolated from soil.</title>
        <authorList>
            <person name="Fu Y."/>
            <person name="Cai Y."/>
            <person name="Lin Z."/>
            <person name="Chen P."/>
        </authorList>
    </citation>
    <scope>NUCLEOTIDE SEQUENCE [LARGE SCALE GENOMIC DNA]</scope>
    <source>
        <strain evidence="6 7">NBRC 105384</strain>
    </source>
</reference>
<evidence type="ECO:0000313" key="6">
    <source>
        <dbReference type="EMBL" id="RYU11660.1"/>
    </source>
</evidence>
<organism evidence="6 7">
    <name type="scientific">Nocardioides iriomotensis</name>
    <dbReference type="NCBI Taxonomy" id="715784"/>
    <lineage>
        <taxon>Bacteria</taxon>
        <taxon>Bacillati</taxon>
        <taxon>Actinomycetota</taxon>
        <taxon>Actinomycetes</taxon>
        <taxon>Propionibacteriales</taxon>
        <taxon>Nocardioidaceae</taxon>
        <taxon>Nocardioides</taxon>
    </lineage>
</organism>
<dbReference type="EMBL" id="SDPU01000023">
    <property type="protein sequence ID" value="RYU11660.1"/>
    <property type="molecule type" value="Genomic_DNA"/>
</dbReference>
<dbReference type="SUPFAM" id="SSF55781">
    <property type="entry name" value="GAF domain-like"/>
    <property type="match status" value="2"/>
</dbReference>
<dbReference type="Pfam" id="PF07730">
    <property type="entry name" value="HisKA_3"/>
    <property type="match status" value="1"/>
</dbReference>
<evidence type="ECO:0000256" key="2">
    <source>
        <dbReference type="ARBA" id="ARBA00022777"/>
    </source>
</evidence>
<comment type="caution">
    <text evidence="6">The sequence shown here is derived from an EMBL/GenBank/DDBJ whole genome shotgun (WGS) entry which is preliminary data.</text>
</comment>
<dbReference type="SMART" id="SM00387">
    <property type="entry name" value="HATPase_c"/>
    <property type="match status" value="1"/>
</dbReference>
<dbReference type="Gene3D" id="1.20.5.1930">
    <property type="match status" value="1"/>
</dbReference>
<feature type="domain" description="GAF" evidence="4">
    <location>
        <begin position="186"/>
        <end position="336"/>
    </location>
</feature>
<accession>A0A4Q5IZJ9</accession>
<gene>
    <name evidence="6" type="ORF">ETU37_13135</name>
</gene>
<dbReference type="PANTHER" id="PTHR24421">
    <property type="entry name" value="NITRATE/NITRITE SENSOR PROTEIN NARX-RELATED"/>
    <property type="match status" value="1"/>
</dbReference>
<dbReference type="AlphaFoldDB" id="A0A4Q5IZJ9"/>